<organism evidence="2 3">
    <name type="scientific">Venturia effusa</name>
    <dbReference type="NCBI Taxonomy" id="50376"/>
    <lineage>
        <taxon>Eukaryota</taxon>
        <taxon>Fungi</taxon>
        <taxon>Dikarya</taxon>
        <taxon>Ascomycota</taxon>
        <taxon>Pezizomycotina</taxon>
        <taxon>Dothideomycetes</taxon>
        <taxon>Pleosporomycetidae</taxon>
        <taxon>Venturiales</taxon>
        <taxon>Venturiaceae</taxon>
        <taxon>Venturia</taxon>
    </lineage>
</organism>
<evidence type="ECO:0000259" key="1">
    <source>
        <dbReference type="Pfam" id="PF06985"/>
    </source>
</evidence>
<gene>
    <name evidence="2" type="ORF">FKW77_004088</name>
</gene>
<dbReference type="PANTHER" id="PTHR24148:SF73">
    <property type="entry name" value="HET DOMAIN PROTEIN (AFU_ORTHOLOGUE AFUA_8G01020)"/>
    <property type="match status" value="1"/>
</dbReference>
<evidence type="ECO:0000313" key="2">
    <source>
        <dbReference type="EMBL" id="QDS73245.1"/>
    </source>
</evidence>
<dbReference type="Pfam" id="PF06985">
    <property type="entry name" value="HET"/>
    <property type="match status" value="1"/>
</dbReference>
<proteinExistence type="predicted"/>
<name>A0A517LC62_9PEZI</name>
<evidence type="ECO:0000313" key="3">
    <source>
        <dbReference type="Proteomes" id="UP000316270"/>
    </source>
</evidence>
<dbReference type="EMBL" id="CP042193">
    <property type="protein sequence ID" value="QDS73245.1"/>
    <property type="molecule type" value="Genomic_DNA"/>
</dbReference>
<dbReference type="AlphaFoldDB" id="A0A517LC62"/>
<accession>A0A517LC62</accession>
<protein>
    <recommendedName>
        <fullName evidence="1">Heterokaryon incompatibility domain-containing protein</fullName>
    </recommendedName>
</protein>
<sequence length="363" mass="41403">MSSHTYQPLGGDTDQIRLAILDCKDDGIHIELQTHSLANVPPYFALSYAWGDDKVMRSILVDDCILAVRLNLWDGLHGLKASASQLFEKAGGSQTFGPLANELSSITVWIDALCINQSDNSERSHQVRLMGDIYKRASCVVSYLGPVSEDSDEAMRALAQIPNDHYGTVKDYWWADDKKFRRSMTKLLSRPYWTRLWVVQEFKVAAQNLILCGTFVLEWSKLYYFDKLIWEFVDSDLEITKTPACWFIGSKEVGGPPFEPSYHLWSAVTFYSTKICADPRDKIYGLLALVDFRGEPPIEADYSLSTEEVYQIFCAYVRRAPDLEGRYQRDYMEACRETMGLDVEKGEEMGEDMGEKMSVKMDI</sequence>
<keyword evidence="3" id="KW-1185">Reference proteome</keyword>
<reference evidence="2 3" key="1">
    <citation type="submission" date="2019-07" db="EMBL/GenBank/DDBJ databases">
        <title>Finished genome of Venturia effusa.</title>
        <authorList>
            <person name="Young C.A."/>
            <person name="Cox M.P."/>
            <person name="Ganley A.R.D."/>
            <person name="David W.J."/>
        </authorList>
    </citation>
    <scope>NUCLEOTIDE SEQUENCE [LARGE SCALE GENOMIC DNA]</scope>
    <source>
        <strain evidence="3">albino</strain>
    </source>
</reference>
<dbReference type="InterPro" id="IPR052895">
    <property type="entry name" value="HetReg/Transcr_Mod"/>
</dbReference>
<dbReference type="Proteomes" id="UP000316270">
    <property type="component" value="Chromosome 9"/>
</dbReference>
<feature type="domain" description="Heterokaryon incompatibility" evidence="1">
    <location>
        <begin position="43"/>
        <end position="201"/>
    </location>
</feature>
<dbReference type="PANTHER" id="PTHR24148">
    <property type="entry name" value="ANKYRIN REPEAT DOMAIN-CONTAINING PROTEIN 39 HOMOLOG-RELATED"/>
    <property type="match status" value="1"/>
</dbReference>
<dbReference type="InterPro" id="IPR010730">
    <property type="entry name" value="HET"/>
</dbReference>
<dbReference type="OrthoDB" id="4850726at2759"/>